<dbReference type="OrthoDB" id="10000009at2"/>
<evidence type="ECO:0000256" key="1">
    <source>
        <dbReference type="SAM" id="MobiDB-lite"/>
    </source>
</evidence>
<gene>
    <name evidence="2" type="ORF">GRI40_09010</name>
</gene>
<dbReference type="AlphaFoldDB" id="A0A6I4TDH0"/>
<feature type="region of interest" description="Disordered" evidence="1">
    <location>
        <begin position="1"/>
        <end position="25"/>
    </location>
</feature>
<sequence length="113" mass="12667">MVNNHRFAEQRKAGTQARQKSPLAERYIHPRVRAKLPDAASLLLLERTPELLLSIALFETLTEQQKGQVRAQCEMLKFTSASARAAAAVIQLRTIGDSVDLDAAMKLLRENRI</sequence>
<protein>
    <submittedName>
        <fullName evidence="2">Uncharacterized protein</fullName>
    </submittedName>
</protein>
<dbReference type="EMBL" id="WTZA01000001">
    <property type="protein sequence ID" value="MXO75351.1"/>
    <property type="molecule type" value="Genomic_DNA"/>
</dbReference>
<reference evidence="2 3" key="1">
    <citation type="submission" date="2019-12" db="EMBL/GenBank/DDBJ databases">
        <title>Genomic-based taxomic classification of the family Erythrobacteraceae.</title>
        <authorList>
            <person name="Xu L."/>
        </authorList>
    </citation>
    <scope>NUCLEOTIDE SEQUENCE [LARGE SCALE GENOMIC DNA]</scope>
    <source>
        <strain evidence="2 3">100921-2</strain>
    </source>
</reference>
<accession>A0A6I4TDH0</accession>
<evidence type="ECO:0000313" key="3">
    <source>
        <dbReference type="Proteomes" id="UP000439522"/>
    </source>
</evidence>
<feature type="compositionally biased region" description="Basic and acidic residues" evidence="1">
    <location>
        <begin position="1"/>
        <end position="12"/>
    </location>
</feature>
<name>A0A6I4TDH0_9SPHN</name>
<keyword evidence="3" id="KW-1185">Reference proteome</keyword>
<dbReference type="RefSeq" id="WP_160611001.1">
    <property type="nucleotide sequence ID" value="NZ_WTZA01000001.1"/>
</dbReference>
<dbReference type="Proteomes" id="UP000439522">
    <property type="component" value="Unassembled WGS sequence"/>
</dbReference>
<proteinExistence type="predicted"/>
<comment type="caution">
    <text evidence="2">The sequence shown here is derived from an EMBL/GenBank/DDBJ whole genome shotgun (WGS) entry which is preliminary data.</text>
</comment>
<organism evidence="2 3">
    <name type="scientific">Tsuneonella aeria</name>
    <dbReference type="NCBI Taxonomy" id="1837929"/>
    <lineage>
        <taxon>Bacteria</taxon>
        <taxon>Pseudomonadati</taxon>
        <taxon>Pseudomonadota</taxon>
        <taxon>Alphaproteobacteria</taxon>
        <taxon>Sphingomonadales</taxon>
        <taxon>Erythrobacteraceae</taxon>
        <taxon>Tsuneonella</taxon>
    </lineage>
</organism>
<evidence type="ECO:0000313" key="2">
    <source>
        <dbReference type="EMBL" id="MXO75351.1"/>
    </source>
</evidence>